<keyword evidence="4 6" id="KW-0697">Rotamase</keyword>
<protein>
    <recommendedName>
        <fullName evidence="2">peptidylprolyl isomerase</fullName>
        <ecNumber evidence="2">5.2.1.8</ecNumber>
    </recommendedName>
</protein>
<dbReference type="RefSeq" id="WP_070396038.1">
    <property type="nucleotide sequence ID" value="NZ_CP017599.1"/>
</dbReference>
<dbReference type="AlphaFoldDB" id="A0A1D8U185"/>
<dbReference type="OrthoDB" id="14196at2"/>
<evidence type="ECO:0000259" key="7">
    <source>
        <dbReference type="PROSITE" id="PS50198"/>
    </source>
</evidence>
<dbReference type="STRING" id="1458985.BJP34_33355"/>
<dbReference type="SUPFAM" id="SSF109998">
    <property type="entry name" value="Triger factor/SurA peptide-binding domain-like"/>
    <property type="match status" value="1"/>
</dbReference>
<dbReference type="Proteomes" id="UP000177870">
    <property type="component" value="Chromosome"/>
</dbReference>
<evidence type="ECO:0000256" key="2">
    <source>
        <dbReference type="ARBA" id="ARBA00013194"/>
    </source>
</evidence>
<dbReference type="InterPro" id="IPR050245">
    <property type="entry name" value="PrsA_foldase"/>
</dbReference>
<dbReference type="EMBL" id="CP017599">
    <property type="protein sequence ID" value="AOX03667.1"/>
    <property type="molecule type" value="Genomic_DNA"/>
</dbReference>
<proteinExistence type="predicted"/>
<dbReference type="Pfam" id="PF00639">
    <property type="entry name" value="Rotamase"/>
    <property type="match status" value="1"/>
</dbReference>
<dbReference type="GO" id="GO:0003755">
    <property type="term" value="F:peptidyl-prolyl cis-trans isomerase activity"/>
    <property type="evidence" value="ECO:0007669"/>
    <property type="project" value="UniProtKB-KW"/>
</dbReference>
<dbReference type="SUPFAM" id="SSF54534">
    <property type="entry name" value="FKBP-like"/>
    <property type="match status" value="1"/>
</dbReference>
<dbReference type="PANTHER" id="PTHR47245">
    <property type="entry name" value="PEPTIDYLPROLYL ISOMERASE"/>
    <property type="match status" value="1"/>
</dbReference>
<name>A0A1D8U185_9CYAN</name>
<organism evidence="8 9">
    <name type="scientific">Moorena producens PAL-8-15-08-1</name>
    <dbReference type="NCBI Taxonomy" id="1458985"/>
    <lineage>
        <taxon>Bacteria</taxon>
        <taxon>Bacillati</taxon>
        <taxon>Cyanobacteriota</taxon>
        <taxon>Cyanophyceae</taxon>
        <taxon>Coleofasciculales</taxon>
        <taxon>Coleofasciculaceae</taxon>
        <taxon>Moorena</taxon>
    </lineage>
</organism>
<feature type="domain" description="PpiC" evidence="7">
    <location>
        <begin position="129"/>
        <end position="220"/>
    </location>
</feature>
<dbReference type="InterPro" id="IPR027304">
    <property type="entry name" value="Trigger_fact/SurA_dom_sf"/>
</dbReference>
<dbReference type="PROSITE" id="PS50198">
    <property type="entry name" value="PPIC_PPIASE_2"/>
    <property type="match status" value="1"/>
</dbReference>
<gene>
    <name evidence="8" type="ORF">BJP34_33355</name>
</gene>
<evidence type="ECO:0000313" key="9">
    <source>
        <dbReference type="Proteomes" id="UP000177870"/>
    </source>
</evidence>
<keyword evidence="5 6" id="KW-0413">Isomerase</keyword>
<evidence type="ECO:0000256" key="5">
    <source>
        <dbReference type="ARBA" id="ARBA00023235"/>
    </source>
</evidence>
<evidence type="ECO:0000256" key="3">
    <source>
        <dbReference type="ARBA" id="ARBA00022729"/>
    </source>
</evidence>
<evidence type="ECO:0000256" key="1">
    <source>
        <dbReference type="ARBA" id="ARBA00000971"/>
    </source>
</evidence>
<dbReference type="InterPro" id="IPR000297">
    <property type="entry name" value="PPIase_PpiC"/>
</dbReference>
<comment type="catalytic activity">
    <reaction evidence="1">
        <text>[protein]-peptidylproline (omega=180) = [protein]-peptidylproline (omega=0)</text>
        <dbReference type="Rhea" id="RHEA:16237"/>
        <dbReference type="Rhea" id="RHEA-COMP:10747"/>
        <dbReference type="Rhea" id="RHEA-COMP:10748"/>
        <dbReference type="ChEBI" id="CHEBI:83833"/>
        <dbReference type="ChEBI" id="CHEBI:83834"/>
        <dbReference type="EC" id="5.2.1.8"/>
    </reaction>
</comment>
<evidence type="ECO:0000313" key="8">
    <source>
        <dbReference type="EMBL" id="AOX03667.1"/>
    </source>
</evidence>
<evidence type="ECO:0000256" key="4">
    <source>
        <dbReference type="ARBA" id="ARBA00023110"/>
    </source>
</evidence>
<sequence length="255" mass="28988">MTQTTETLEKTVVVETSPVTDADIITYLRRSRKFAEIASLAEQDALILDLCEEFSITVSDQEWQAAGDAFRVEHKLLGVTETNSWFSQQKITVEEWSEGIKVQLLTKKLKEHLFGEVIDSDYLSNRENYKRVALSQILVLDLAQALKIVKALRYDNASFCALALEHSKGKQSQDNGGFVGIRFLVELSQDIAKAIYDAKEGEVIGPIQTKLGYHILRVEKWFPTELNESVREAILEFLFQNWLQEQSQSNPVENS</sequence>
<dbReference type="KEGG" id="mpro:BJP34_33355"/>
<evidence type="ECO:0000256" key="6">
    <source>
        <dbReference type="PROSITE-ProRule" id="PRU00278"/>
    </source>
</evidence>
<accession>A0A1D8U185</accession>
<dbReference type="Gene3D" id="3.10.50.40">
    <property type="match status" value="1"/>
</dbReference>
<dbReference type="PANTHER" id="PTHR47245:SF1">
    <property type="entry name" value="FOLDASE PROTEIN PRSA"/>
    <property type="match status" value="1"/>
</dbReference>
<dbReference type="InterPro" id="IPR046357">
    <property type="entry name" value="PPIase_dom_sf"/>
</dbReference>
<dbReference type="EC" id="5.2.1.8" evidence="2"/>
<keyword evidence="3" id="KW-0732">Signal</keyword>
<reference evidence="9" key="1">
    <citation type="submission" date="2016-10" db="EMBL/GenBank/DDBJ databases">
        <title>Comparative genomics uncovers the prolific and rare metabolic potential of the cyanobacterial genus Moorea.</title>
        <authorList>
            <person name="Leao T."/>
            <person name="Castelao G."/>
            <person name="Korobeynikov A."/>
            <person name="Monroe E.A."/>
            <person name="Podell S."/>
            <person name="Glukhov E."/>
            <person name="Allen E."/>
            <person name="Gerwick W.H."/>
            <person name="Gerwick L."/>
        </authorList>
    </citation>
    <scope>NUCLEOTIDE SEQUENCE [LARGE SCALE GENOMIC DNA]</scope>
    <source>
        <strain evidence="9">PAL-8-15-08-1</strain>
    </source>
</reference>